<feature type="transmembrane region" description="Helical" evidence="6">
    <location>
        <begin position="392"/>
        <end position="410"/>
    </location>
</feature>
<evidence type="ECO:0000259" key="7">
    <source>
        <dbReference type="PROSITE" id="PS50850"/>
    </source>
</evidence>
<feature type="transmembrane region" description="Helical" evidence="6">
    <location>
        <begin position="64"/>
        <end position="83"/>
    </location>
</feature>
<feature type="transmembrane region" description="Helical" evidence="6">
    <location>
        <begin position="183"/>
        <end position="203"/>
    </location>
</feature>
<proteinExistence type="predicted"/>
<evidence type="ECO:0000256" key="4">
    <source>
        <dbReference type="ARBA" id="ARBA00022989"/>
    </source>
</evidence>
<evidence type="ECO:0000256" key="5">
    <source>
        <dbReference type="ARBA" id="ARBA00023136"/>
    </source>
</evidence>
<dbReference type="GO" id="GO:0005886">
    <property type="term" value="C:plasma membrane"/>
    <property type="evidence" value="ECO:0007669"/>
    <property type="project" value="UniProtKB-SubCell"/>
</dbReference>
<dbReference type="PANTHER" id="PTHR42718:SF9">
    <property type="entry name" value="MAJOR FACILITATOR SUPERFAMILY MULTIDRUG TRANSPORTER MFSC"/>
    <property type="match status" value="1"/>
</dbReference>
<feature type="transmembrane region" description="Helical" evidence="6">
    <location>
        <begin position="95"/>
        <end position="118"/>
    </location>
</feature>
<feature type="transmembrane region" description="Helical" evidence="6">
    <location>
        <begin position="26"/>
        <end position="44"/>
    </location>
</feature>
<gene>
    <name evidence="8" type="primary">mdtL_2</name>
    <name evidence="8" type="ORF">LMG26845_04227</name>
</gene>
<dbReference type="InterPro" id="IPR011701">
    <property type="entry name" value="MFS"/>
</dbReference>
<dbReference type="AlphaFoldDB" id="A0A6J5I3J4"/>
<feature type="transmembrane region" description="Helical" evidence="6">
    <location>
        <begin position="124"/>
        <end position="141"/>
    </location>
</feature>
<feature type="transmembrane region" description="Helical" evidence="6">
    <location>
        <begin position="269"/>
        <end position="287"/>
    </location>
</feature>
<dbReference type="PROSITE" id="PS50850">
    <property type="entry name" value="MFS"/>
    <property type="match status" value="1"/>
</dbReference>
<dbReference type="InterPro" id="IPR036259">
    <property type="entry name" value="MFS_trans_sf"/>
</dbReference>
<dbReference type="InterPro" id="IPR020846">
    <property type="entry name" value="MFS_dom"/>
</dbReference>
<dbReference type="PANTHER" id="PTHR42718">
    <property type="entry name" value="MAJOR FACILITATOR SUPERFAMILY MULTIDRUG TRANSPORTER MFSC"/>
    <property type="match status" value="1"/>
</dbReference>
<feature type="domain" description="Major facilitator superfamily (MFS) profile" evidence="7">
    <location>
        <begin position="26"/>
        <end position="418"/>
    </location>
</feature>
<evidence type="ECO:0000256" key="3">
    <source>
        <dbReference type="ARBA" id="ARBA00022692"/>
    </source>
</evidence>
<sequence>MRQSFPSREAPALDAPVSRPQPLPSFPVMVLMLGLLSCVAPATIDAYLPAFGALGREFDVPQETVQLTLGVYMACYASMLLLHGTLSDSLGRRRIVLAALAVYVCGSLMAALAPGFGWLLAGRAVQGLSAGAGIVVGQAIIRDCYDGAVARRAMSYLILVFNLSPALAPILGGYLAAHQGWRAVFLLLTALAGAAWLLCARRLPETLPPERRQPLAWRTLAANYARVLGNRRYTALGLAFSLLFAAQGFLIGAAPDFISNVLGLPETDFAYLFVPLVVGAMAGALVAARKAGRWSDGRITLLAFVLMGGSCLAYVLYMAAAEPPRLPWAVLLPGLFTCGLAMGVPAMTLRILGHVPDLSGTAASVLGFMQMLTFSVASGWGVPLVYGQPLRLAAAMLVFVAASAAGWAWLHRCAAPLAEAPAKAG</sequence>
<dbReference type="CDD" id="cd17320">
    <property type="entry name" value="MFS_MdfA_MDR_like"/>
    <property type="match status" value="1"/>
</dbReference>
<dbReference type="SUPFAM" id="SSF103473">
    <property type="entry name" value="MFS general substrate transporter"/>
    <property type="match status" value="1"/>
</dbReference>
<comment type="subcellular location">
    <subcellularLocation>
        <location evidence="1">Membrane</location>
        <topology evidence="1">Multi-pass membrane protein</topology>
    </subcellularLocation>
</comment>
<keyword evidence="2" id="KW-0813">Transport</keyword>
<feature type="transmembrane region" description="Helical" evidence="6">
    <location>
        <begin position="233"/>
        <end position="254"/>
    </location>
</feature>
<evidence type="ECO:0000256" key="2">
    <source>
        <dbReference type="ARBA" id="ARBA00022448"/>
    </source>
</evidence>
<feature type="transmembrane region" description="Helical" evidence="6">
    <location>
        <begin position="153"/>
        <end position="177"/>
    </location>
</feature>
<organism evidence="8 9">
    <name type="scientific">Achromobacter insuavis</name>
    <dbReference type="NCBI Taxonomy" id="1287735"/>
    <lineage>
        <taxon>Bacteria</taxon>
        <taxon>Pseudomonadati</taxon>
        <taxon>Pseudomonadota</taxon>
        <taxon>Betaproteobacteria</taxon>
        <taxon>Burkholderiales</taxon>
        <taxon>Alcaligenaceae</taxon>
        <taxon>Achromobacter</taxon>
    </lineage>
</organism>
<keyword evidence="9" id="KW-1185">Reference proteome</keyword>
<evidence type="ECO:0000256" key="1">
    <source>
        <dbReference type="ARBA" id="ARBA00004141"/>
    </source>
</evidence>
<feature type="transmembrane region" description="Helical" evidence="6">
    <location>
        <begin position="361"/>
        <end position="386"/>
    </location>
</feature>
<accession>A0A6J5I3J4</accession>
<dbReference type="Pfam" id="PF07690">
    <property type="entry name" value="MFS_1"/>
    <property type="match status" value="1"/>
</dbReference>
<evidence type="ECO:0000313" key="9">
    <source>
        <dbReference type="Proteomes" id="UP000507979"/>
    </source>
</evidence>
<feature type="transmembrane region" description="Helical" evidence="6">
    <location>
        <begin position="299"/>
        <end position="320"/>
    </location>
</feature>
<dbReference type="Proteomes" id="UP000507979">
    <property type="component" value="Unassembled WGS sequence"/>
</dbReference>
<dbReference type="Gene3D" id="1.20.1720.10">
    <property type="entry name" value="Multidrug resistance protein D"/>
    <property type="match status" value="1"/>
</dbReference>
<keyword evidence="4 6" id="KW-1133">Transmembrane helix</keyword>
<evidence type="ECO:0000256" key="6">
    <source>
        <dbReference type="SAM" id="Phobius"/>
    </source>
</evidence>
<keyword evidence="3 6" id="KW-0812">Transmembrane</keyword>
<feature type="transmembrane region" description="Helical" evidence="6">
    <location>
        <begin position="326"/>
        <end position="349"/>
    </location>
</feature>
<reference evidence="8 9" key="1">
    <citation type="submission" date="2020-04" db="EMBL/GenBank/DDBJ databases">
        <authorList>
            <person name="De Canck E."/>
        </authorList>
    </citation>
    <scope>NUCLEOTIDE SEQUENCE [LARGE SCALE GENOMIC DNA]</scope>
    <source>
        <strain evidence="8 9">LMG 26845</strain>
    </source>
</reference>
<protein>
    <submittedName>
        <fullName evidence="8">Multidrug resistance protein MdtL</fullName>
    </submittedName>
</protein>
<dbReference type="EMBL" id="CADIJR010000048">
    <property type="protein sequence ID" value="CAB3680161.1"/>
    <property type="molecule type" value="Genomic_DNA"/>
</dbReference>
<dbReference type="GO" id="GO:0022857">
    <property type="term" value="F:transmembrane transporter activity"/>
    <property type="evidence" value="ECO:0007669"/>
    <property type="project" value="InterPro"/>
</dbReference>
<keyword evidence="5 6" id="KW-0472">Membrane</keyword>
<evidence type="ECO:0000313" key="8">
    <source>
        <dbReference type="EMBL" id="CAB3680161.1"/>
    </source>
</evidence>
<name>A0A6J5I3J4_9BURK</name>